<dbReference type="Proteomes" id="UP000093104">
    <property type="component" value="Unassembled WGS sequence"/>
</dbReference>
<organism evidence="10 12">
    <name type="scientific">Pseudomonas syringae</name>
    <dbReference type="NCBI Taxonomy" id="317"/>
    <lineage>
        <taxon>Bacteria</taxon>
        <taxon>Pseudomonadati</taxon>
        <taxon>Pseudomonadota</taxon>
        <taxon>Gammaproteobacteria</taxon>
        <taxon>Pseudomonadales</taxon>
        <taxon>Pseudomonadaceae</taxon>
        <taxon>Pseudomonas</taxon>
    </lineage>
</organism>
<dbReference type="GO" id="GO:0016829">
    <property type="term" value="F:lyase activity"/>
    <property type="evidence" value="ECO:0007669"/>
    <property type="project" value="UniProtKB-KW"/>
</dbReference>
<evidence type="ECO:0000256" key="9">
    <source>
        <dbReference type="SAM" id="SignalP"/>
    </source>
</evidence>
<evidence type="ECO:0000256" key="3">
    <source>
        <dbReference type="ARBA" id="ARBA00022763"/>
    </source>
</evidence>
<dbReference type="PANTHER" id="PTHR13604">
    <property type="entry name" value="DC12-RELATED"/>
    <property type="match status" value="1"/>
</dbReference>
<dbReference type="Proteomes" id="UP000028643">
    <property type="component" value="Unassembled WGS sequence"/>
</dbReference>
<evidence type="ECO:0000256" key="7">
    <source>
        <dbReference type="ARBA" id="ARBA00023239"/>
    </source>
</evidence>
<keyword evidence="4 8" id="KW-0378">Hydrolase</keyword>
<keyword evidence="3" id="KW-0227">DNA damage</keyword>
<proteinExistence type="inferred from homology"/>
<feature type="signal peptide" evidence="9">
    <location>
        <begin position="1"/>
        <end position="15"/>
    </location>
</feature>
<keyword evidence="2 8" id="KW-0645">Protease</keyword>
<comment type="similarity">
    <text evidence="1 8">Belongs to the SOS response-associated peptidase family.</text>
</comment>
<evidence type="ECO:0000256" key="6">
    <source>
        <dbReference type="ARBA" id="ARBA00023125"/>
    </source>
</evidence>
<keyword evidence="5" id="KW-0190">Covalent protein-DNA linkage</keyword>
<dbReference type="InterPro" id="IPR036590">
    <property type="entry name" value="SRAP-like"/>
</dbReference>
<sequence length="209" mass="23287">MCGRYALFRWTPAFAALPGFPADQQAQWNISPADSVLMLRASSETEGDLELARARWGLTPAWLTDLSRTPAHARAETLVEQPMFRDAFRSRRCLLPANGFYEWRGTTRKRPFWLTPGEGSALFFAAIWEAYPVQGHTYLSVAVVTQLAASQRRPLILDAQGQKDWLAADTPLPTLQALLASPQTALRERPLANLVNDPKLNAPECLTPL</sequence>
<evidence type="ECO:0000256" key="8">
    <source>
        <dbReference type="RuleBase" id="RU364100"/>
    </source>
</evidence>
<dbReference type="EMBL" id="JPQT01000105">
    <property type="protein sequence ID" value="KFE51227.1"/>
    <property type="molecule type" value="Genomic_DNA"/>
</dbReference>
<dbReference type="GO" id="GO:0006508">
    <property type="term" value="P:proteolysis"/>
    <property type="evidence" value="ECO:0007669"/>
    <property type="project" value="UniProtKB-KW"/>
</dbReference>
<dbReference type="Gene3D" id="3.90.1680.10">
    <property type="entry name" value="SOS response associated peptidase-like"/>
    <property type="match status" value="1"/>
</dbReference>
<evidence type="ECO:0000256" key="2">
    <source>
        <dbReference type="ARBA" id="ARBA00022670"/>
    </source>
</evidence>
<evidence type="ECO:0000313" key="10">
    <source>
        <dbReference type="EMBL" id="KFE51227.1"/>
    </source>
</evidence>
<keyword evidence="7" id="KW-0456">Lyase</keyword>
<dbReference type="RefSeq" id="WP_020290447.1">
    <property type="nucleotide sequence ID" value="NZ_JPQT01000105.1"/>
</dbReference>
<evidence type="ECO:0000313" key="12">
    <source>
        <dbReference type="Proteomes" id="UP000028643"/>
    </source>
</evidence>
<dbReference type="PATRIC" id="fig|317.174.peg.2777"/>
<evidence type="ECO:0000313" key="11">
    <source>
        <dbReference type="EMBL" id="OCR25008.1"/>
    </source>
</evidence>
<dbReference type="PANTHER" id="PTHR13604:SF0">
    <property type="entry name" value="ABASIC SITE PROCESSING PROTEIN HMCES"/>
    <property type="match status" value="1"/>
</dbReference>
<name>A0A085V714_PSESX</name>
<accession>A0A085V714</accession>
<evidence type="ECO:0000256" key="1">
    <source>
        <dbReference type="ARBA" id="ARBA00008136"/>
    </source>
</evidence>
<keyword evidence="6" id="KW-0238">DNA-binding</keyword>
<dbReference type="GO" id="GO:0106300">
    <property type="term" value="P:protein-DNA covalent cross-linking repair"/>
    <property type="evidence" value="ECO:0007669"/>
    <property type="project" value="InterPro"/>
</dbReference>
<dbReference type="OrthoDB" id="6192129at2"/>
<dbReference type="GO" id="GO:0008233">
    <property type="term" value="F:peptidase activity"/>
    <property type="evidence" value="ECO:0007669"/>
    <property type="project" value="UniProtKB-KW"/>
</dbReference>
<keyword evidence="9" id="KW-0732">Signal</keyword>
<dbReference type="SUPFAM" id="SSF143081">
    <property type="entry name" value="BB1717-like"/>
    <property type="match status" value="1"/>
</dbReference>
<gene>
    <name evidence="11" type="ORF">AFK24_10925</name>
    <name evidence="10" type="ORF">IV02_13535</name>
</gene>
<dbReference type="EC" id="3.4.-.-" evidence="8"/>
<feature type="chain" id="PRO_5011843022" description="Abasic site processing protein" evidence="9">
    <location>
        <begin position="16"/>
        <end position="209"/>
    </location>
</feature>
<evidence type="ECO:0000256" key="5">
    <source>
        <dbReference type="ARBA" id="ARBA00023124"/>
    </source>
</evidence>
<dbReference type="AlphaFoldDB" id="A0A085V714"/>
<evidence type="ECO:0000256" key="4">
    <source>
        <dbReference type="ARBA" id="ARBA00022801"/>
    </source>
</evidence>
<comment type="caution">
    <text evidence="10">The sequence shown here is derived from an EMBL/GenBank/DDBJ whole genome shotgun (WGS) entry which is preliminary data.</text>
</comment>
<dbReference type="Pfam" id="PF02586">
    <property type="entry name" value="SRAP"/>
    <property type="match status" value="1"/>
</dbReference>
<dbReference type="InterPro" id="IPR003738">
    <property type="entry name" value="SRAP"/>
</dbReference>
<reference evidence="10 12" key="1">
    <citation type="submission" date="2014-07" db="EMBL/GenBank/DDBJ databases">
        <title>Draft Genome Sequences of Environmental Pseudomonas syringae strains.</title>
        <authorList>
            <person name="Baltrus D.A."/>
            <person name="Berge O."/>
            <person name="Morris C."/>
        </authorList>
    </citation>
    <scope>NUCLEOTIDE SEQUENCE [LARGE SCALE GENOMIC DNA]</scope>
    <source>
        <strain evidence="10 12">CEB003</strain>
    </source>
</reference>
<dbReference type="GO" id="GO:0003697">
    <property type="term" value="F:single-stranded DNA binding"/>
    <property type="evidence" value="ECO:0007669"/>
    <property type="project" value="InterPro"/>
</dbReference>
<evidence type="ECO:0000313" key="13">
    <source>
        <dbReference type="Proteomes" id="UP000093104"/>
    </source>
</evidence>
<reference evidence="11 13" key="2">
    <citation type="submission" date="2015-07" db="EMBL/GenBank/DDBJ databases">
        <title>Draft genome sequence of a diazotrophic, plant growth-promoting rhizobacterium of the Pseudomonas syringae complex.</title>
        <authorList>
            <person name="Patten C.L."/>
            <person name="Jeong H."/>
        </authorList>
    </citation>
    <scope>NUCLEOTIDE SEQUENCE [LARGE SCALE GENOMIC DNA]</scope>
    <source>
        <strain evidence="11 13">GR12-2</strain>
    </source>
</reference>
<dbReference type="EMBL" id="LGSI01000038">
    <property type="protein sequence ID" value="OCR25008.1"/>
    <property type="molecule type" value="Genomic_DNA"/>
</dbReference>
<protein>
    <recommendedName>
        <fullName evidence="8">Abasic site processing protein</fullName>
        <ecNumber evidence="8">3.4.-.-</ecNumber>
    </recommendedName>
</protein>